<evidence type="ECO:0000256" key="8">
    <source>
        <dbReference type="ARBA" id="ARBA00022801"/>
    </source>
</evidence>
<dbReference type="InterPro" id="IPR012338">
    <property type="entry name" value="Beta-lactam/transpept-like"/>
</dbReference>
<dbReference type="PRINTS" id="PR00725">
    <property type="entry name" value="DADACBPTASE1"/>
</dbReference>
<dbReference type="InterPro" id="IPR037167">
    <property type="entry name" value="Peptidase_S11_C_sf"/>
</dbReference>
<feature type="chain" id="PRO_5016340927" description="serine-type D-Ala-D-Ala carboxypeptidase" evidence="16">
    <location>
        <begin position="23"/>
        <end position="379"/>
    </location>
</feature>
<evidence type="ECO:0000256" key="11">
    <source>
        <dbReference type="ARBA" id="ARBA00023316"/>
    </source>
</evidence>
<proteinExistence type="inferred from homology"/>
<dbReference type="Pfam" id="PF00768">
    <property type="entry name" value="Peptidase_S11"/>
    <property type="match status" value="1"/>
</dbReference>
<evidence type="ECO:0000256" key="4">
    <source>
        <dbReference type="ARBA" id="ARBA00012448"/>
    </source>
</evidence>
<sequence>MRSAVVKGMMGFLLLVATAAHAVSIQLPAKRWFLLDFTTGEVLTEQGADEPAEPASITKVMTAYLVFEALRDGRLKWDQRVPVSEKAWKMGGSRMFIEPRHQPTVEELLRGLIVASGNDAAVALAEAVAGTEEAFVAMMNQTAKRLGMTNTHFVDASGWPDPEHKTTARDLALLARALIRDFPKEYALFKEKEFTYNGIRQPNRNRLLWLDPTVDGIKTGHTESAGYCLLSSAERDGRRLIAVTLGSDSDAQRAEASLKLLNYGFQNFAHFRVAKGKEPVAKLRVWQGVQPEVAVGSPDDVVVTLPRDAVTKATAHFVGQQPLIAPVEAGQQVGRIDIVVDGEVRRSVPVVALEGVPQAGWWGRTVDALTLWWQSLWQR</sequence>
<keyword evidence="11" id="KW-0961">Cell wall biogenesis/degradation</keyword>
<evidence type="ECO:0000313" key="19">
    <source>
        <dbReference type="Proteomes" id="UP000262004"/>
    </source>
</evidence>
<dbReference type="SUPFAM" id="SSF56601">
    <property type="entry name" value="beta-lactamase/transpeptidase-like"/>
    <property type="match status" value="1"/>
</dbReference>
<evidence type="ECO:0000313" key="18">
    <source>
        <dbReference type="EMBL" id="BBD76378.1"/>
    </source>
</evidence>
<evidence type="ECO:0000256" key="13">
    <source>
        <dbReference type="PIRSR" id="PIRSR618044-1"/>
    </source>
</evidence>
<dbReference type="EC" id="3.4.16.4" evidence="4"/>
<dbReference type="InterPro" id="IPR012907">
    <property type="entry name" value="Peptidase_S11_C"/>
</dbReference>
<evidence type="ECO:0000256" key="6">
    <source>
        <dbReference type="ARBA" id="ARBA00022670"/>
    </source>
</evidence>
<keyword evidence="9" id="KW-0133">Cell shape</keyword>
<reference evidence="18 19" key="1">
    <citation type="submission" date="2018-04" db="EMBL/GenBank/DDBJ databases">
        <title>Complete genome sequence of Hydrogenophilus thermoluteolus TH-1.</title>
        <authorList>
            <person name="Arai H."/>
        </authorList>
    </citation>
    <scope>NUCLEOTIDE SEQUENCE [LARGE SCALE GENOMIC DNA]</scope>
    <source>
        <strain evidence="18 19">TH-1</strain>
    </source>
</reference>
<dbReference type="SMART" id="SM00936">
    <property type="entry name" value="PBP5_C"/>
    <property type="match status" value="1"/>
</dbReference>
<dbReference type="Pfam" id="PF07943">
    <property type="entry name" value="PBP5_C"/>
    <property type="match status" value="1"/>
</dbReference>
<evidence type="ECO:0000256" key="7">
    <source>
        <dbReference type="ARBA" id="ARBA00022729"/>
    </source>
</evidence>
<dbReference type="Gene3D" id="3.40.710.10">
    <property type="entry name" value="DD-peptidase/beta-lactamase superfamily"/>
    <property type="match status" value="1"/>
</dbReference>
<dbReference type="Gene3D" id="2.60.410.10">
    <property type="entry name" value="D-Ala-D-Ala carboxypeptidase, C-terminal domain"/>
    <property type="match status" value="1"/>
</dbReference>
<feature type="active site" description="Proton acceptor" evidence="13">
    <location>
        <position position="59"/>
    </location>
</feature>
<dbReference type="GO" id="GO:0071555">
    <property type="term" value="P:cell wall organization"/>
    <property type="evidence" value="ECO:0007669"/>
    <property type="project" value="UniProtKB-KW"/>
</dbReference>
<keyword evidence="8" id="KW-0378">Hydrolase</keyword>
<evidence type="ECO:0000256" key="2">
    <source>
        <dbReference type="ARBA" id="ARBA00004752"/>
    </source>
</evidence>
<keyword evidence="5" id="KW-0121">Carboxypeptidase</keyword>
<dbReference type="Proteomes" id="UP000262004">
    <property type="component" value="Chromosome"/>
</dbReference>
<evidence type="ECO:0000256" key="10">
    <source>
        <dbReference type="ARBA" id="ARBA00022984"/>
    </source>
</evidence>
<feature type="signal peptide" evidence="16">
    <location>
        <begin position="1"/>
        <end position="22"/>
    </location>
</feature>
<feature type="domain" description="Peptidase S11 D-Ala-D-Ala carboxypeptidase A C-terminal" evidence="17">
    <location>
        <begin position="268"/>
        <end position="358"/>
    </location>
</feature>
<dbReference type="InterPro" id="IPR001967">
    <property type="entry name" value="Peptidase_S11_N"/>
</dbReference>
<evidence type="ECO:0000256" key="3">
    <source>
        <dbReference type="ARBA" id="ARBA00007164"/>
    </source>
</evidence>
<dbReference type="InterPro" id="IPR015956">
    <property type="entry name" value="Peniciliin-bd_prot_C_sf"/>
</dbReference>
<accession>A0A2Z6DVI6</accession>
<evidence type="ECO:0000256" key="15">
    <source>
        <dbReference type="RuleBase" id="RU004016"/>
    </source>
</evidence>
<comment type="function">
    <text evidence="1">Removes C-terminal D-alanyl residues from sugar-peptide cell wall precursors.</text>
</comment>
<evidence type="ECO:0000256" key="9">
    <source>
        <dbReference type="ARBA" id="ARBA00022960"/>
    </source>
</evidence>
<dbReference type="GO" id="GO:0009002">
    <property type="term" value="F:serine-type D-Ala-D-Ala carboxypeptidase activity"/>
    <property type="evidence" value="ECO:0007669"/>
    <property type="project" value="UniProtKB-EC"/>
</dbReference>
<protein>
    <recommendedName>
        <fullName evidence="4">serine-type D-Ala-D-Ala carboxypeptidase</fullName>
        <ecNumber evidence="4">3.4.16.4</ecNumber>
    </recommendedName>
</protein>
<evidence type="ECO:0000256" key="16">
    <source>
        <dbReference type="SAM" id="SignalP"/>
    </source>
</evidence>
<comment type="pathway">
    <text evidence="2">Cell wall biogenesis; peptidoglycan biosynthesis.</text>
</comment>
<dbReference type="AlphaFoldDB" id="A0A2Z6DVI6"/>
<evidence type="ECO:0000256" key="5">
    <source>
        <dbReference type="ARBA" id="ARBA00022645"/>
    </source>
</evidence>
<dbReference type="PANTHER" id="PTHR21581">
    <property type="entry name" value="D-ALANYL-D-ALANINE CARBOXYPEPTIDASE"/>
    <property type="match status" value="1"/>
</dbReference>
<evidence type="ECO:0000256" key="14">
    <source>
        <dbReference type="PIRSR" id="PIRSR618044-2"/>
    </source>
</evidence>
<dbReference type="GO" id="GO:0009252">
    <property type="term" value="P:peptidoglycan biosynthetic process"/>
    <property type="evidence" value="ECO:0007669"/>
    <property type="project" value="UniProtKB-UniPathway"/>
</dbReference>
<dbReference type="UniPathway" id="UPA00219"/>
<dbReference type="KEGG" id="htl:HPTL_0108"/>
<dbReference type="GO" id="GO:0006508">
    <property type="term" value="P:proteolysis"/>
    <property type="evidence" value="ECO:0007669"/>
    <property type="project" value="UniProtKB-KW"/>
</dbReference>
<evidence type="ECO:0000256" key="12">
    <source>
        <dbReference type="ARBA" id="ARBA00034000"/>
    </source>
</evidence>
<organism evidence="18 19">
    <name type="scientific">Hydrogenophilus thermoluteolus</name>
    <name type="common">Pseudomonas hydrogenothermophila</name>
    <dbReference type="NCBI Taxonomy" id="297"/>
    <lineage>
        <taxon>Bacteria</taxon>
        <taxon>Pseudomonadati</taxon>
        <taxon>Pseudomonadota</taxon>
        <taxon>Hydrogenophilia</taxon>
        <taxon>Hydrogenophilales</taxon>
        <taxon>Hydrogenophilaceae</taxon>
        <taxon>Hydrogenophilus</taxon>
    </lineage>
</organism>
<keyword evidence="19" id="KW-1185">Reference proteome</keyword>
<dbReference type="PANTHER" id="PTHR21581:SF6">
    <property type="entry name" value="TRAFFICKING PROTEIN PARTICLE COMPLEX SUBUNIT 12"/>
    <property type="match status" value="1"/>
</dbReference>
<gene>
    <name evidence="18" type="ORF">HPTL_0108</name>
</gene>
<comment type="similarity">
    <text evidence="3 15">Belongs to the peptidase S11 family.</text>
</comment>
<dbReference type="SUPFAM" id="SSF69189">
    <property type="entry name" value="Penicillin-binding protein associated domain"/>
    <property type="match status" value="1"/>
</dbReference>
<keyword evidence="7 16" id="KW-0732">Signal</keyword>
<feature type="active site" evidence="13">
    <location>
        <position position="116"/>
    </location>
</feature>
<dbReference type="GO" id="GO:0008360">
    <property type="term" value="P:regulation of cell shape"/>
    <property type="evidence" value="ECO:0007669"/>
    <property type="project" value="UniProtKB-KW"/>
</dbReference>
<feature type="active site" description="Acyl-ester intermediate" evidence="13">
    <location>
        <position position="56"/>
    </location>
</feature>
<name>A0A2Z6DVI6_HYDTE</name>
<evidence type="ECO:0000256" key="1">
    <source>
        <dbReference type="ARBA" id="ARBA00003217"/>
    </source>
</evidence>
<dbReference type="InterPro" id="IPR018044">
    <property type="entry name" value="Peptidase_S11"/>
</dbReference>
<keyword evidence="6" id="KW-0645">Protease</keyword>
<feature type="binding site" evidence="14">
    <location>
        <position position="218"/>
    </location>
    <ligand>
        <name>substrate</name>
    </ligand>
</feature>
<comment type="catalytic activity">
    <reaction evidence="12">
        <text>Preferential cleavage: (Ac)2-L-Lys-D-Ala-|-D-Ala. Also transpeptidation of peptidyl-alanyl moieties that are N-acyl substituents of D-alanine.</text>
        <dbReference type="EC" id="3.4.16.4"/>
    </reaction>
</comment>
<dbReference type="EMBL" id="AP018558">
    <property type="protein sequence ID" value="BBD76378.1"/>
    <property type="molecule type" value="Genomic_DNA"/>
</dbReference>
<keyword evidence="10" id="KW-0573">Peptidoglycan synthesis</keyword>
<evidence type="ECO:0000259" key="17">
    <source>
        <dbReference type="SMART" id="SM00936"/>
    </source>
</evidence>